<evidence type="ECO:0000313" key="2">
    <source>
        <dbReference type="Proteomes" id="UP001054945"/>
    </source>
</evidence>
<organism evidence="1 2">
    <name type="scientific">Caerostris extrusa</name>
    <name type="common">Bark spider</name>
    <name type="synonym">Caerostris bankana</name>
    <dbReference type="NCBI Taxonomy" id="172846"/>
    <lineage>
        <taxon>Eukaryota</taxon>
        <taxon>Metazoa</taxon>
        <taxon>Ecdysozoa</taxon>
        <taxon>Arthropoda</taxon>
        <taxon>Chelicerata</taxon>
        <taxon>Arachnida</taxon>
        <taxon>Araneae</taxon>
        <taxon>Araneomorphae</taxon>
        <taxon>Entelegynae</taxon>
        <taxon>Araneoidea</taxon>
        <taxon>Araneidae</taxon>
        <taxon>Caerostris</taxon>
    </lineage>
</organism>
<protein>
    <submittedName>
        <fullName evidence="1">Uncharacterized protein</fullName>
    </submittedName>
</protein>
<keyword evidence="2" id="KW-1185">Reference proteome</keyword>
<reference evidence="1 2" key="1">
    <citation type="submission" date="2021-06" db="EMBL/GenBank/DDBJ databases">
        <title>Caerostris extrusa draft genome.</title>
        <authorList>
            <person name="Kono N."/>
            <person name="Arakawa K."/>
        </authorList>
    </citation>
    <scope>NUCLEOTIDE SEQUENCE [LARGE SCALE GENOMIC DNA]</scope>
</reference>
<dbReference type="AlphaFoldDB" id="A0AAV4PZQ0"/>
<dbReference type="EMBL" id="BPLR01005547">
    <property type="protein sequence ID" value="GIY03158.1"/>
    <property type="molecule type" value="Genomic_DNA"/>
</dbReference>
<sequence length="80" mass="9610">MFCCLGYSDCYWRRFAHVRHLQQKAKRGGRYHKRRIIRTCALRIVLRRWVWAEHHQIDRVISQSRAASLGLGVIAAWRYA</sequence>
<proteinExistence type="predicted"/>
<gene>
    <name evidence="1" type="ORF">CEXT_605271</name>
</gene>
<evidence type="ECO:0000313" key="1">
    <source>
        <dbReference type="EMBL" id="GIY03158.1"/>
    </source>
</evidence>
<dbReference type="Proteomes" id="UP001054945">
    <property type="component" value="Unassembled WGS sequence"/>
</dbReference>
<comment type="caution">
    <text evidence="1">The sequence shown here is derived from an EMBL/GenBank/DDBJ whole genome shotgun (WGS) entry which is preliminary data.</text>
</comment>
<accession>A0AAV4PZQ0</accession>
<name>A0AAV4PZQ0_CAEEX</name>